<evidence type="ECO:0000256" key="2">
    <source>
        <dbReference type="SAM" id="SignalP"/>
    </source>
</evidence>
<proteinExistence type="predicted"/>
<dbReference type="RefSeq" id="WP_379712585.1">
    <property type="nucleotide sequence ID" value="NZ_JBHTBS010000005.1"/>
</dbReference>
<organism evidence="3 4">
    <name type="scientific">Haloferula chungangensis</name>
    <dbReference type="NCBI Taxonomy" id="1048331"/>
    <lineage>
        <taxon>Bacteria</taxon>
        <taxon>Pseudomonadati</taxon>
        <taxon>Verrucomicrobiota</taxon>
        <taxon>Verrucomicrobiia</taxon>
        <taxon>Verrucomicrobiales</taxon>
        <taxon>Verrucomicrobiaceae</taxon>
        <taxon>Haloferula</taxon>
    </lineage>
</organism>
<dbReference type="EMBL" id="JBHTBS010000005">
    <property type="protein sequence ID" value="MFC7337873.1"/>
    <property type="molecule type" value="Genomic_DNA"/>
</dbReference>
<dbReference type="InterPro" id="IPR013425">
    <property type="entry name" value="Autotrns_rpt"/>
</dbReference>
<protein>
    <submittedName>
        <fullName evidence="3">Beta strand repeat-containing protein</fullName>
    </submittedName>
</protein>
<dbReference type="NCBIfam" id="TIGR02601">
    <property type="entry name" value="autotrns_rpt"/>
    <property type="match status" value="1"/>
</dbReference>
<keyword evidence="1 2" id="KW-0732">Signal</keyword>
<keyword evidence="4" id="KW-1185">Reference proteome</keyword>
<sequence>MKPKNSPSRGTSLSTSYALRFAMAAALITQAHSQVSNWQGMGSDNKWSTDANWDVTPINGESLIFDGTVGLANANDFITALDGIAFTFAANAGSFVISDGGAGPVTIGNNGASTALATLENTAPQEIALDLQLAGGNRDRYINFVEGSKLRLSGNVDSSNSWLFPAGGAGTLELTGDNSGPGNGTITAGTNNMRAFCRLNAAGQTIALGSPTALGETNQDFANLRGLRMNAGNQVLTTVDGMDLTGENKLDYTISWQESTSYVGAGDIEVGGLIYTKNNGRAWSVDGGGEFIISGHGIILTSRAEAQMMILQPLNGNVITVNGPIHDTYQSDGIVTQTAGNGGVLTDGILRLQGSGTINLNADNSSTMNAEVLLNGADVTVKLGNANALGTYGDPTETVTSVSVEKLASTYSAPEDLPNEVEVDNITDIAIGYLVTGPGIPEGAVVTAIDPEYNVVTMDMAATEEATGVTLTFSGEIVESDTPGRTNMNAGTLDLNGFAVNETFVNLATNHRFINSNMDTPAEVLSDIVGQGNPRFDGPGDLIFSNILHPSGLTRRMFKNGTGTLTLGGDVSNNRYGLTVDEGDVILAKTSGEAVSRFPLIINNADSTVTLVNTGEQINNANDANGLHQINAGTLDLNGFSESLAGLTTTSGTEAGGIVTNSNNASISTFTLLGVNATAAAENDVTWPGAITGNIALVKKGAEAQALTGPNSYTGSTSVEAGTLSLASATLADGANVMIAEFDAYLNLTHGLTDTVAGLIIGGVSQPAGVYGAIDSGAEYEIDQITGTGLLNVTAAGGNDYDSWASEFSLVGGPTDDDDNDGVSNEDEYAFGLNPTSGSSVNPITQQLDPSTGTFKYTRRNTAALSTGLSYSYEYSTTLSGSWTPFTPASETSDNGNPTETVTVTVPANLLSETKLFVRTQAD</sequence>
<feature type="chain" id="PRO_5045299688" evidence="2">
    <location>
        <begin position="34"/>
        <end position="923"/>
    </location>
</feature>
<evidence type="ECO:0000313" key="4">
    <source>
        <dbReference type="Proteomes" id="UP001596472"/>
    </source>
</evidence>
<feature type="signal peptide" evidence="2">
    <location>
        <begin position="1"/>
        <end position="33"/>
    </location>
</feature>
<accession>A0ABW2L992</accession>
<evidence type="ECO:0000256" key="1">
    <source>
        <dbReference type="ARBA" id="ARBA00022729"/>
    </source>
</evidence>
<name>A0ABW2L992_9BACT</name>
<evidence type="ECO:0000313" key="3">
    <source>
        <dbReference type="EMBL" id="MFC7337873.1"/>
    </source>
</evidence>
<dbReference type="Pfam" id="PF12951">
    <property type="entry name" value="PATR"/>
    <property type="match status" value="2"/>
</dbReference>
<gene>
    <name evidence="3" type="ORF">ACFQY0_11845</name>
</gene>
<comment type="caution">
    <text evidence="3">The sequence shown here is derived from an EMBL/GenBank/DDBJ whole genome shotgun (WGS) entry which is preliminary data.</text>
</comment>
<reference evidence="4" key="1">
    <citation type="journal article" date="2019" name="Int. J. Syst. Evol. Microbiol.">
        <title>The Global Catalogue of Microorganisms (GCM) 10K type strain sequencing project: providing services to taxonomists for standard genome sequencing and annotation.</title>
        <authorList>
            <consortium name="The Broad Institute Genomics Platform"/>
            <consortium name="The Broad Institute Genome Sequencing Center for Infectious Disease"/>
            <person name="Wu L."/>
            <person name="Ma J."/>
        </authorList>
    </citation>
    <scope>NUCLEOTIDE SEQUENCE [LARGE SCALE GENOMIC DNA]</scope>
    <source>
        <strain evidence="4">CGMCC 4.1467</strain>
    </source>
</reference>
<dbReference type="Proteomes" id="UP001596472">
    <property type="component" value="Unassembled WGS sequence"/>
</dbReference>